<evidence type="ECO:0000256" key="1">
    <source>
        <dbReference type="ARBA" id="ARBA00022741"/>
    </source>
</evidence>
<keyword evidence="5" id="KW-1185">Reference proteome</keyword>
<dbReference type="FunFam" id="3.40.50.300:FF:001573">
    <property type="entry name" value="Carbon monoxide dehydrogenase accessory protein CooC"/>
    <property type="match status" value="1"/>
</dbReference>
<dbReference type="GO" id="GO:0051782">
    <property type="term" value="P:negative regulation of cell division"/>
    <property type="evidence" value="ECO:0007669"/>
    <property type="project" value="TreeGrafter"/>
</dbReference>
<dbReference type="OrthoDB" id="31168at2157"/>
<dbReference type="Gene3D" id="3.40.50.300">
    <property type="entry name" value="P-loop containing nucleotide triphosphate hydrolases"/>
    <property type="match status" value="1"/>
</dbReference>
<name>A0A2V2MVA6_9EURY</name>
<dbReference type="AlphaFoldDB" id="A0A2V2MVA6"/>
<evidence type="ECO:0000313" key="4">
    <source>
        <dbReference type="EMBL" id="PWR71309.1"/>
    </source>
</evidence>
<dbReference type="PANTHER" id="PTHR43384:SF3">
    <property type="entry name" value="AAA+ ATPASE DOMAIN-CONTAINING PROTEIN"/>
    <property type="match status" value="1"/>
</dbReference>
<evidence type="ECO:0000259" key="3">
    <source>
        <dbReference type="Pfam" id="PF01656"/>
    </source>
</evidence>
<dbReference type="InterPro" id="IPR014433">
    <property type="entry name" value="CooC"/>
</dbReference>
<comment type="caution">
    <text evidence="4">The sequence shown here is derived from an EMBL/GenBank/DDBJ whole genome shotgun (WGS) entry which is preliminary data.</text>
</comment>
<keyword evidence="2 4" id="KW-0067">ATP-binding</keyword>
<dbReference type="InterPro" id="IPR050625">
    <property type="entry name" value="ParA/MinD_ATPase"/>
</dbReference>
<keyword evidence="1" id="KW-0547">Nucleotide-binding</keyword>
<dbReference type="InterPro" id="IPR027417">
    <property type="entry name" value="P-loop_NTPase"/>
</dbReference>
<dbReference type="PANTHER" id="PTHR43384">
    <property type="entry name" value="SEPTUM SITE-DETERMINING PROTEIN MIND HOMOLOG, CHLOROPLASTIC-RELATED"/>
    <property type="match status" value="1"/>
</dbReference>
<proteinExistence type="predicted"/>
<evidence type="ECO:0000313" key="5">
    <source>
        <dbReference type="Proteomes" id="UP000245657"/>
    </source>
</evidence>
<dbReference type="GO" id="GO:0005524">
    <property type="term" value="F:ATP binding"/>
    <property type="evidence" value="ECO:0007669"/>
    <property type="project" value="UniProtKB-KW"/>
</dbReference>
<dbReference type="InterPro" id="IPR002586">
    <property type="entry name" value="CobQ/CobB/MinD/ParA_Nub-bd_dom"/>
</dbReference>
<reference evidence="4 5" key="1">
    <citation type="submission" date="2018-05" db="EMBL/GenBank/DDBJ databases">
        <title>Draft genome of Methanospirillum lacunae Ki8-1.</title>
        <authorList>
            <person name="Dueholm M.S."/>
            <person name="Nielsen P.H."/>
            <person name="Bakmann L.F."/>
            <person name="Otzen D.E."/>
        </authorList>
    </citation>
    <scope>NUCLEOTIDE SEQUENCE [LARGE SCALE GENOMIC DNA]</scope>
    <source>
        <strain evidence="4 5">Ki8-1</strain>
    </source>
</reference>
<dbReference type="PIRSF" id="PIRSF005647">
    <property type="entry name" value="CooC"/>
    <property type="match status" value="1"/>
</dbReference>
<dbReference type="EMBL" id="QGMY01000008">
    <property type="protein sequence ID" value="PWR71309.1"/>
    <property type="molecule type" value="Genomic_DNA"/>
</dbReference>
<dbReference type="GO" id="GO:0009898">
    <property type="term" value="C:cytoplasmic side of plasma membrane"/>
    <property type="evidence" value="ECO:0007669"/>
    <property type="project" value="TreeGrafter"/>
</dbReference>
<evidence type="ECO:0000256" key="2">
    <source>
        <dbReference type="ARBA" id="ARBA00022840"/>
    </source>
</evidence>
<dbReference type="SUPFAM" id="SSF52540">
    <property type="entry name" value="P-loop containing nucleoside triphosphate hydrolases"/>
    <property type="match status" value="1"/>
</dbReference>
<feature type="domain" description="CobQ/CobB/MinD/ParA nucleotide binding" evidence="3">
    <location>
        <begin position="4"/>
        <end position="227"/>
    </location>
</feature>
<dbReference type="RefSeq" id="WP_109968927.1">
    <property type="nucleotide sequence ID" value="NZ_CP176093.1"/>
</dbReference>
<dbReference type="Proteomes" id="UP000245657">
    <property type="component" value="Unassembled WGS sequence"/>
</dbReference>
<organism evidence="4 5">
    <name type="scientific">Methanospirillum lacunae</name>
    <dbReference type="NCBI Taxonomy" id="668570"/>
    <lineage>
        <taxon>Archaea</taxon>
        <taxon>Methanobacteriati</taxon>
        <taxon>Methanobacteriota</taxon>
        <taxon>Stenosarchaea group</taxon>
        <taxon>Methanomicrobia</taxon>
        <taxon>Methanomicrobiales</taxon>
        <taxon>Methanospirillaceae</taxon>
        <taxon>Methanospirillum</taxon>
    </lineage>
</organism>
<accession>A0A2V2MVA6</accession>
<dbReference type="GO" id="GO:0016887">
    <property type="term" value="F:ATP hydrolysis activity"/>
    <property type="evidence" value="ECO:0007669"/>
    <property type="project" value="TreeGrafter"/>
</dbReference>
<gene>
    <name evidence="4" type="ORF">DK846_10605</name>
</gene>
<dbReference type="GO" id="GO:0005829">
    <property type="term" value="C:cytosol"/>
    <property type="evidence" value="ECO:0007669"/>
    <property type="project" value="TreeGrafter"/>
</dbReference>
<dbReference type="GeneID" id="97547067"/>
<sequence length="252" mass="27442">MKLIICGKGGSGKSTITSLLAHEYARTNHNVLIVDTDESNGGLHRLLGTKVPKDLLHYFGGKQGIKEKMPSKKPDCATNQLFDWPLSIDTIPEEYISKNGSVSLVSIGKITHSGEGCACPMGMLSRQFLKSLTLEKNDVVIIDTEAGIEHFGRGIDAEADCVLMVVDPSFESVGLAHTITSMIKELDMPFYYVLNRVTPEISSKIRSSLENPENIIAEIPEDSKILTNGLMGTPITEAYPPILTLIKGIQQA</sequence>
<protein>
    <submittedName>
        <fullName evidence="4">ATP-binding protein</fullName>
    </submittedName>
</protein>
<dbReference type="Pfam" id="PF01656">
    <property type="entry name" value="CbiA"/>
    <property type="match status" value="1"/>
</dbReference>